<accession>A0A8K2A6Y2</accession>
<dbReference type="InterPro" id="IPR059000">
    <property type="entry name" value="ATPase_P-type_domA"/>
</dbReference>
<dbReference type="GO" id="GO:0005886">
    <property type="term" value="C:plasma membrane"/>
    <property type="evidence" value="ECO:0007669"/>
    <property type="project" value="UniProtKB-SubCell"/>
</dbReference>
<dbReference type="GO" id="GO:0005524">
    <property type="term" value="F:ATP binding"/>
    <property type="evidence" value="ECO:0007669"/>
    <property type="project" value="UniProtKB-UniRule"/>
</dbReference>
<keyword evidence="3" id="KW-0813">Transport</keyword>
<keyword evidence="14" id="KW-1185">Reference proteome</keyword>
<evidence type="ECO:0000256" key="6">
    <source>
        <dbReference type="ARBA" id="ARBA00022741"/>
    </source>
</evidence>
<feature type="transmembrane region" description="Helical" evidence="11">
    <location>
        <begin position="113"/>
        <end position="135"/>
    </location>
</feature>
<dbReference type="RefSeq" id="WP_161823974.1">
    <property type="nucleotide sequence ID" value="NZ_WVIC01000004.1"/>
</dbReference>
<organism evidence="13 14">
    <name type="scientific">Petrachloros mirabilis ULC683</name>
    <dbReference type="NCBI Taxonomy" id="2781853"/>
    <lineage>
        <taxon>Bacteria</taxon>
        <taxon>Bacillati</taxon>
        <taxon>Cyanobacteriota</taxon>
        <taxon>Cyanophyceae</taxon>
        <taxon>Synechococcales</taxon>
        <taxon>Petrachlorosaceae</taxon>
        <taxon>Petrachloros</taxon>
        <taxon>Petrachloros mirabilis</taxon>
    </lineage>
</organism>
<dbReference type="Pfam" id="PF00702">
    <property type="entry name" value="Hydrolase"/>
    <property type="match status" value="1"/>
</dbReference>
<evidence type="ECO:0000256" key="3">
    <source>
        <dbReference type="ARBA" id="ARBA00022448"/>
    </source>
</evidence>
<evidence type="ECO:0000313" key="13">
    <source>
        <dbReference type="EMBL" id="NCJ05495.1"/>
    </source>
</evidence>
<dbReference type="PANTHER" id="PTHR43520">
    <property type="entry name" value="ATP7, ISOFORM B"/>
    <property type="match status" value="1"/>
</dbReference>
<dbReference type="PROSITE" id="PS01047">
    <property type="entry name" value="HMA_1"/>
    <property type="match status" value="1"/>
</dbReference>
<evidence type="ECO:0000256" key="9">
    <source>
        <dbReference type="ARBA" id="ARBA00022989"/>
    </source>
</evidence>
<dbReference type="Gene3D" id="3.40.1110.10">
    <property type="entry name" value="Calcium-transporting ATPase, cytoplasmic domain N"/>
    <property type="match status" value="1"/>
</dbReference>
<gene>
    <name evidence="13" type="ORF">GS597_02985</name>
</gene>
<keyword evidence="7 11" id="KW-0067">ATP-binding</keyword>
<evidence type="ECO:0000256" key="11">
    <source>
        <dbReference type="RuleBase" id="RU362081"/>
    </source>
</evidence>
<feature type="transmembrane region" description="Helical" evidence="11">
    <location>
        <begin position="787"/>
        <end position="806"/>
    </location>
</feature>
<dbReference type="InterPro" id="IPR023299">
    <property type="entry name" value="ATPase_P-typ_cyto_dom_N"/>
</dbReference>
<keyword evidence="9 11" id="KW-1133">Transmembrane helix</keyword>
<dbReference type="SUPFAM" id="SSF81653">
    <property type="entry name" value="Calcium ATPase, transduction domain A"/>
    <property type="match status" value="1"/>
</dbReference>
<dbReference type="Gene3D" id="3.40.50.1000">
    <property type="entry name" value="HAD superfamily/HAD-like"/>
    <property type="match status" value="1"/>
</dbReference>
<dbReference type="SUPFAM" id="SSF55008">
    <property type="entry name" value="HMA, heavy metal-associated domain"/>
    <property type="match status" value="1"/>
</dbReference>
<evidence type="ECO:0000313" key="14">
    <source>
        <dbReference type="Proteomes" id="UP000607397"/>
    </source>
</evidence>
<dbReference type="Gene3D" id="3.30.70.100">
    <property type="match status" value="1"/>
</dbReference>
<dbReference type="InterPro" id="IPR006121">
    <property type="entry name" value="HMA_dom"/>
</dbReference>
<name>A0A8K2A6Y2_9CYAN</name>
<dbReference type="Pfam" id="PF00122">
    <property type="entry name" value="E1-E2_ATPase"/>
    <property type="match status" value="1"/>
</dbReference>
<dbReference type="InterPro" id="IPR036412">
    <property type="entry name" value="HAD-like_sf"/>
</dbReference>
<dbReference type="SFLD" id="SFLDS00003">
    <property type="entry name" value="Haloacid_Dehalogenase"/>
    <property type="match status" value="1"/>
</dbReference>
<dbReference type="FunFam" id="2.70.150.10:FF:000002">
    <property type="entry name" value="Copper-transporting ATPase 1, putative"/>
    <property type="match status" value="1"/>
</dbReference>
<feature type="transmembrane region" description="Helical" evidence="11">
    <location>
        <begin position="180"/>
        <end position="201"/>
    </location>
</feature>
<dbReference type="SFLD" id="SFLDG00002">
    <property type="entry name" value="C1.7:_P-type_atpase_like"/>
    <property type="match status" value="1"/>
</dbReference>
<dbReference type="PRINTS" id="PR00119">
    <property type="entry name" value="CATATPASE"/>
</dbReference>
<dbReference type="GO" id="GO:0016887">
    <property type="term" value="F:ATP hydrolysis activity"/>
    <property type="evidence" value="ECO:0007669"/>
    <property type="project" value="InterPro"/>
</dbReference>
<comment type="similarity">
    <text evidence="2 11">Belongs to the cation transport ATPase (P-type) (TC 3.A.3) family. Type IB subfamily.</text>
</comment>
<keyword evidence="8" id="KW-1278">Translocase</keyword>
<feature type="transmembrane region" description="Helical" evidence="11">
    <location>
        <begin position="757"/>
        <end position="781"/>
    </location>
</feature>
<dbReference type="Proteomes" id="UP000607397">
    <property type="component" value="Unassembled WGS sequence"/>
</dbReference>
<keyword evidence="5 11" id="KW-0479">Metal-binding</keyword>
<keyword evidence="10 11" id="KW-0472">Membrane</keyword>
<evidence type="ECO:0000256" key="10">
    <source>
        <dbReference type="ARBA" id="ARBA00023136"/>
    </source>
</evidence>
<proteinExistence type="inferred from homology"/>
<keyword evidence="4 11" id="KW-0812">Transmembrane</keyword>
<dbReference type="CDD" id="cd00371">
    <property type="entry name" value="HMA"/>
    <property type="match status" value="1"/>
</dbReference>
<evidence type="ECO:0000256" key="7">
    <source>
        <dbReference type="ARBA" id="ARBA00022840"/>
    </source>
</evidence>
<dbReference type="InterPro" id="IPR023214">
    <property type="entry name" value="HAD_sf"/>
</dbReference>
<dbReference type="GO" id="GO:0005507">
    <property type="term" value="F:copper ion binding"/>
    <property type="evidence" value="ECO:0007669"/>
    <property type="project" value="TreeGrafter"/>
</dbReference>
<dbReference type="Gene3D" id="2.70.150.10">
    <property type="entry name" value="Calcium-transporting ATPase, cytoplasmic transduction domain A"/>
    <property type="match status" value="1"/>
</dbReference>
<evidence type="ECO:0000256" key="5">
    <source>
        <dbReference type="ARBA" id="ARBA00022723"/>
    </source>
</evidence>
<dbReference type="CDD" id="cd02094">
    <property type="entry name" value="P-type_ATPase_Cu-like"/>
    <property type="match status" value="1"/>
</dbReference>
<reference evidence="13" key="1">
    <citation type="submission" date="2019-12" db="EMBL/GenBank/DDBJ databases">
        <title>High-Quality draft genome sequences of three cyanobacteria isolated from the limestone walls of the Old Cathedral of Coimbra.</title>
        <authorList>
            <person name="Tiago I."/>
            <person name="Soares F."/>
            <person name="Portugal A."/>
        </authorList>
    </citation>
    <scope>NUCLEOTIDE SEQUENCE [LARGE SCALE GENOMIC DNA]</scope>
    <source>
        <strain evidence="13">C</strain>
    </source>
</reference>
<dbReference type="SUPFAM" id="SSF81665">
    <property type="entry name" value="Calcium ATPase, transmembrane domain M"/>
    <property type="match status" value="1"/>
</dbReference>
<dbReference type="NCBIfam" id="TIGR01494">
    <property type="entry name" value="ATPase_P-type"/>
    <property type="match status" value="1"/>
</dbReference>
<dbReference type="InterPro" id="IPR017969">
    <property type="entry name" value="Heavy-metal-associated_CS"/>
</dbReference>
<keyword evidence="11" id="KW-1003">Cell membrane</keyword>
<dbReference type="PROSITE" id="PS00154">
    <property type="entry name" value="ATPASE_E1_E2"/>
    <property type="match status" value="1"/>
</dbReference>
<feature type="transmembrane region" description="Helical" evidence="11">
    <location>
        <begin position="433"/>
        <end position="460"/>
    </location>
</feature>
<evidence type="ECO:0000256" key="4">
    <source>
        <dbReference type="ARBA" id="ARBA00022692"/>
    </source>
</evidence>
<dbReference type="EMBL" id="WVIC01000004">
    <property type="protein sequence ID" value="NCJ05495.1"/>
    <property type="molecule type" value="Genomic_DNA"/>
</dbReference>
<sequence length="820" mass="85860">MSFSLDPEGCSSTASTPSTSEILTLQIQGMKCAGCVRTVEQHLGQQPGVTHVSVNLATEQARIYYYPGQTTPEQVATALSQSGFPSQPLSANFQGRDPVASAQTQQQRLLQRLWRLTIAIVLVVLSGVGHLIPAWGLSLPFLGQMGFHWALATLALLGPGRLIWVEGWQALRRGAPTMNTLVGLGAGTAYGASCIALAWPALNWDCFFDAPVMIIGLVLLGQALEEQARCQALAPLSELMALQARTARLILPRPKEAEPAPLQPSQEVATDVLSVGDWIQVLPGDLIPVDGHLRWGQSLVDESMLTGEPLPVTKVVGDCVTAGTRNQGAAIVVEAVRTGAETTLAQIITLVEAAQTQKAPIQRLADQVSGYFTYGVMAIAALTFGFWSLIGVHWWPQVLETVVPMAHSGMISTAIAPSPSGLEFVGTLLSLKLAIAVLVVACPCALGLATPTAILVGTGLGAKQGLLIRGGEVLERVQHLDTLVFDKTGTLTTGHPTVTDCWLSGHPPALPNPEALLQLAASVEAGVSHPFATAIVAEAAALKLPLVSTQSQVLIPGCGVEAQVQGQRICLGTESWLTTQGILFPARDQMLATQFAKTGKSVLYVAINQNLVGGIAVQDPLKPAAPQTLAQLQAMGFSIHLLTGDRQATALTLAESLNLPAHAIHGDKLPDQKAAFIAQLQAQGHRVAMVGEGINDAPALAQADVGIALGTGTKTAIDAAQIVLMRSQISGQSTQLEDVIAAITLSRATFHKIQQNLFWAFAYNAVGIPLAAGVGLPAFGFGLSPGAAAALMALSSVSVITNALLLKFTPLGYPQGSATH</sequence>
<dbReference type="PANTHER" id="PTHR43520:SF8">
    <property type="entry name" value="P-TYPE CU(+) TRANSPORTER"/>
    <property type="match status" value="1"/>
</dbReference>
<dbReference type="Pfam" id="PF00403">
    <property type="entry name" value="HMA"/>
    <property type="match status" value="1"/>
</dbReference>
<dbReference type="GO" id="GO:0043682">
    <property type="term" value="F:P-type divalent copper transporter activity"/>
    <property type="evidence" value="ECO:0007669"/>
    <property type="project" value="TreeGrafter"/>
</dbReference>
<dbReference type="InterPro" id="IPR001757">
    <property type="entry name" value="P_typ_ATPase"/>
</dbReference>
<evidence type="ECO:0000256" key="8">
    <source>
        <dbReference type="ARBA" id="ARBA00022967"/>
    </source>
</evidence>
<dbReference type="GO" id="GO:0055070">
    <property type="term" value="P:copper ion homeostasis"/>
    <property type="evidence" value="ECO:0007669"/>
    <property type="project" value="TreeGrafter"/>
</dbReference>
<evidence type="ECO:0000259" key="12">
    <source>
        <dbReference type="PROSITE" id="PS50846"/>
    </source>
</evidence>
<feature type="transmembrane region" description="Helical" evidence="11">
    <location>
        <begin position="147"/>
        <end position="168"/>
    </location>
</feature>
<evidence type="ECO:0000256" key="1">
    <source>
        <dbReference type="ARBA" id="ARBA00004651"/>
    </source>
</evidence>
<keyword evidence="6 11" id="KW-0547">Nucleotide-binding</keyword>
<dbReference type="InterPro" id="IPR018303">
    <property type="entry name" value="ATPase_P-typ_P_site"/>
</dbReference>
<comment type="subcellular location">
    <subcellularLocation>
        <location evidence="1">Cell membrane</location>
        <topology evidence="1">Multi-pass membrane protein</topology>
    </subcellularLocation>
</comment>
<dbReference type="SUPFAM" id="SSF56784">
    <property type="entry name" value="HAD-like"/>
    <property type="match status" value="1"/>
</dbReference>
<dbReference type="SFLD" id="SFLDF00027">
    <property type="entry name" value="p-type_atpase"/>
    <property type="match status" value="1"/>
</dbReference>
<evidence type="ECO:0000256" key="2">
    <source>
        <dbReference type="ARBA" id="ARBA00006024"/>
    </source>
</evidence>
<dbReference type="InterPro" id="IPR036163">
    <property type="entry name" value="HMA_dom_sf"/>
</dbReference>
<protein>
    <submittedName>
        <fullName evidence="13">Heavy metal translocating P-type ATPase</fullName>
    </submittedName>
</protein>
<dbReference type="AlphaFoldDB" id="A0A8K2A6Y2"/>
<feature type="transmembrane region" description="Helical" evidence="11">
    <location>
        <begin position="371"/>
        <end position="395"/>
    </location>
</feature>
<dbReference type="PROSITE" id="PS50846">
    <property type="entry name" value="HMA_2"/>
    <property type="match status" value="1"/>
</dbReference>
<feature type="transmembrane region" description="Helical" evidence="11">
    <location>
        <begin position="207"/>
        <end position="224"/>
    </location>
</feature>
<dbReference type="FunFam" id="3.30.70.100:FF:000001">
    <property type="entry name" value="ATPase copper transporting beta"/>
    <property type="match status" value="1"/>
</dbReference>
<dbReference type="InterPro" id="IPR023298">
    <property type="entry name" value="ATPase_P-typ_TM_dom_sf"/>
</dbReference>
<dbReference type="InterPro" id="IPR008250">
    <property type="entry name" value="ATPase_P-typ_transduc_dom_A_sf"/>
</dbReference>
<comment type="caution">
    <text evidence="13">The sequence shown here is derived from an EMBL/GenBank/DDBJ whole genome shotgun (WGS) entry which is preliminary data.</text>
</comment>
<dbReference type="InterPro" id="IPR027256">
    <property type="entry name" value="P-typ_ATPase_IB"/>
</dbReference>
<dbReference type="InterPro" id="IPR044492">
    <property type="entry name" value="P_typ_ATPase_HD_dom"/>
</dbReference>
<feature type="domain" description="HMA" evidence="12">
    <location>
        <begin position="21"/>
        <end position="87"/>
    </location>
</feature>
<dbReference type="NCBIfam" id="TIGR01525">
    <property type="entry name" value="ATPase-IB_hvy"/>
    <property type="match status" value="1"/>
</dbReference>